<reference evidence="4" key="1">
    <citation type="submission" date="2018-04" db="EMBL/GenBank/DDBJ databases">
        <title>Draft genome sequence of the Candidatus Spirobacillus cienkowskii, a pathogen of freshwater Daphnia species, reconstructed from hemolymph metagenomic reads.</title>
        <authorList>
            <person name="Bresciani L."/>
            <person name="Lemos L.N."/>
            <person name="Wale N."/>
            <person name="Lin J.Y."/>
            <person name="Fernandes G.R."/>
            <person name="Duffy M.A."/>
            <person name="Rodrigues J.M."/>
        </authorList>
    </citation>
    <scope>NUCLEOTIDE SEQUENCE [LARGE SCALE GENOMIC DNA]</scope>
    <source>
        <strain evidence="4">Binning01</strain>
    </source>
</reference>
<protein>
    <submittedName>
        <fullName evidence="4">GNAT family N-acetyltransferase</fullName>
    </submittedName>
</protein>
<dbReference type="AlphaFoldDB" id="A0A369KTV8"/>
<sequence>MNKVNLENPDCKQIVCISKGNLYLSKISDNVAPIFISNNLLDISYLENLLSYDKISETVYLICKNDIYAPSLNLLKKFYDNLNLEQNSSCFLGAIFVFQNKNLIAFLNFNVTYEDCEIEYICVSNDFKKKGVATLMLFYLDDFCKKIANNNVNKILLEVGENNLPAIHLYKKLNFNKVSERKKYYKNSENALILEKKI</sequence>
<accession>A0A369KTV8</accession>
<proteinExistence type="predicted"/>
<name>A0A369KTV8_9BACT</name>
<comment type="caution">
    <text evidence="4">The sequence shown here is derived from an EMBL/GenBank/DDBJ whole genome shotgun (WGS) entry which is preliminary data.</text>
</comment>
<dbReference type="Gene3D" id="3.40.630.30">
    <property type="match status" value="1"/>
</dbReference>
<keyword evidence="1" id="KW-0808">Transferase</keyword>
<dbReference type="InterPro" id="IPR000182">
    <property type="entry name" value="GNAT_dom"/>
</dbReference>
<dbReference type="PANTHER" id="PTHR42919:SF8">
    <property type="entry name" value="N-ALPHA-ACETYLTRANSFERASE 50"/>
    <property type="match status" value="1"/>
</dbReference>
<dbReference type="InterPro" id="IPR051556">
    <property type="entry name" value="N-term/lysine_N-AcTrnsfr"/>
</dbReference>
<keyword evidence="5" id="KW-1185">Reference proteome</keyword>
<evidence type="ECO:0000256" key="2">
    <source>
        <dbReference type="ARBA" id="ARBA00023315"/>
    </source>
</evidence>
<dbReference type="Pfam" id="PF00583">
    <property type="entry name" value="Acetyltransf_1"/>
    <property type="match status" value="1"/>
</dbReference>
<gene>
    <name evidence="4" type="ORF">DCC88_03155</name>
</gene>
<dbReference type="InterPro" id="IPR016181">
    <property type="entry name" value="Acyl_CoA_acyltransferase"/>
</dbReference>
<dbReference type="SUPFAM" id="SSF55729">
    <property type="entry name" value="Acyl-CoA N-acyltransferases (Nat)"/>
    <property type="match status" value="1"/>
</dbReference>
<dbReference type="PROSITE" id="PS51186">
    <property type="entry name" value="GNAT"/>
    <property type="match status" value="1"/>
</dbReference>
<evidence type="ECO:0000256" key="1">
    <source>
        <dbReference type="ARBA" id="ARBA00022679"/>
    </source>
</evidence>
<dbReference type="GO" id="GO:0016747">
    <property type="term" value="F:acyltransferase activity, transferring groups other than amino-acyl groups"/>
    <property type="evidence" value="ECO:0007669"/>
    <property type="project" value="InterPro"/>
</dbReference>
<keyword evidence="2" id="KW-0012">Acyltransferase</keyword>
<feature type="domain" description="N-acetyltransferase" evidence="3">
    <location>
        <begin position="47"/>
        <end position="198"/>
    </location>
</feature>
<dbReference type="Proteomes" id="UP000253934">
    <property type="component" value="Unassembled WGS sequence"/>
</dbReference>
<dbReference type="EMBL" id="QOVW01000024">
    <property type="protein sequence ID" value="RDB36810.1"/>
    <property type="molecule type" value="Genomic_DNA"/>
</dbReference>
<organism evidence="4 5">
    <name type="scientific">Spirobacillus cienkowskii</name>
    <dbReference type="NCBI Taxonomy" id="495820"/>
    <lineage>
        <taxon>Bacteria</taxon>
        <taxon>Pseudomonadati</taxon>
        <taxon>Bdellovibrionota</taxon>
        <taxon>Oligoflexia</taxon>
        <taxon>Silvanigrellales</taxon>
        <taxon>Spirobacillus</taxon>
    </lineage>
</organism>
<evidence type="ECO:0000313" key="5">
    <source>
        <dbReference type="Proteomes" id="UP000253934"/>
    </source>
</evidence>
<evidence type="ECO:0000313" key="4">
    <source>
        <dbReference type="EMBL" id="RDB36810.1"/>
    </source>
</evidence>
<evidence type="ECO:0000259" key="3">
    <source>
        <dbReference type="PROSITE" id="PS51186"/>
    </source>
</evidence>
<dbReference type="PANTHER" id="PTHR42919">
    <property type="entry name" value="N-ALPHA-ACETYLTRANSFERASE"/>
    <property type="match status" value="1"/>
</dbReference>